<gene>
    <name evidence="2" type="ORF">CPELLU_LOCUS9981</name>
</gene>
<dbReference type="Gene3D" id="2.70.50.70">
    <property type="match status" value="1"/>
</dbReference>
<accession>A0A9N9H7L3</accession>
<keyword evidence="3" id="KW-1185">Reference proteome</keyword>
<dbReference type="Proteomes" id="UP000789759">
    <property type="component" value="Unassembled WGS sequence"/>
</dbReference>
<evidence type="ECO:0000259" key="1">
    <source>
        <dbReference type="Pfam" id="PF03067"/>
    </source>
</evidence>
<protein>
    <submittedName>
        <fullName evidence="2">24130_t:CDS:1</fullName>
    </submittedName>
</protein>
<reference evidence="2" key="1">
    <citation type="submission" date="2021-06" db="EMBL/GenBank/DDBJ databases">
        <authorList>
            <person name="Kallberg Y."/>
            <person name="Tangrot J."/>
            <person name="Rosling A."/>
        </authorList>
    </citation>
    <scope>NUCLEOTIDE SEQUENCE</scope>
    <source>
        <strain evidence="2">FL966</strain>
    </source>
</reference>
<sequence length="318" mass="34586">MTAGPTTEQPCSGYEPGPIVATYQSGQTIPITWTILTAHGGSCSVQLSINGKDSEFQELKSYSNCADAIGTFNDNVQLPAGIACDKCTFRWVWNSALNGELYLQCADIKIGGESNNSTNTVPLTTTLSTPLTTTLSTPLTTTLPTLPISKTISSNSNTIMAPTFTKFPTRTSSIDKPIKPTCTSSIAKPIKPTCTSSIAKPIKQKCTSSIDKPIKPTCTSSIAKPIKLTCTSSIAKPKKQKCTSSIATPKKPTCTSSIAIPIKNSKPCTRSSNNYKLYTTVHRSKKPCPKKYRKYKNYIRHYRSKKKCSEKHKRILLI</sequence>
<name>A0A9N9H7L3_9GLOM</name>
<dbReference type="AlphaFoldDB" id="A0A9N9H7L3"/>
<proteinExistence type="predicted"/>
<feature type="domain" description="Chitin-binding type-4" evidence="1">
    <location>
        <begin position="21"/>
        <end position="108"/>
    </location>
</feature>
<dbReference type="Pfam" id="PF03067">
    <property type="entry name" value="LPMO_10"/>
    <property type="match status" value="1"/>
</dbReference>
<dbReference type="EMBL" id="CAJVQA010007982">
    <property type="protein sequence ID" value="CAG8664926.1"/>
    <property type="molecule type" value="Genomic_DNA"/>
</dbReference>
<evidence type="ECO:0000313" key="2">
    <source>
        <dbReference type="EMBL" id="CAG8664926.1"/>
    </source>
</evidence>
<dbReference type="OrthoDB" id="2342176at2759"/>
<comment type="caution">
    <text evidence="2">The sequence shown here is derived from an EMBL/GenBank/DDBJ whole genome shotgun (WGS) entry which is preliminary data.</text>
</comment>
<organism evidence="2 3">
    <name type="scientific">Cetraspora pellucida</name>
    <dbReference type="NCBI Taxonomy" id="1433469"/>
    <lineage>
        <taxon>Eukaryota</taxon>
        <taxon>Fungi</taxon>
        <taxon>Fungi incertae sedis</taxon>
        <taxon>Mucoromycota</taxon>
        <taxon>Glomeromycotina</taxon>
        <taxon>Glomeromycetes</taxon>
        <taxon>Diversisporales</taxon>
        <taxon>Gigasporaceae</taxon>
        <taxon>Cetraspora</taxon>
    </lineage>
</organism>
<evidence type="ECO:0000313" key="3">
    <source>
        <dbReference type="Proteomes" id="UP000789759"/>
    </source>
</evidence>
<dbReference type="InterPro" id="IPR004302">
    <property type="entry name" value="Cellulose/chitin-bd_N"/>
</dbReference>